<evidence type="ECO:0000313" key="3">
    <source>
        <dbReference type="EMBL" id="DAZ94460.1"/>
    </source>
</evidence>
<dbReference type="InterPro" id="IPR002885">
    <property type="entry name" value="PPR_rpt"/>
</dbReference>
<reference evidence="3" key="2">
    <citation type="journal article" date="2023" name="Microbiol Resour">
        <title>Decontamination and Annotation of the Draft Genome Sequence of the Oomycete Lagenidium giganteum ARSEF 373.</title>
        <authorList>
            <person name="Morgan W.R."/>
            <person name="Tartar A."/>
        </authorList>
    </citation>
    <scope>NUCLEOTIDE SEQUENCE</scope>
    <source>
        <strain evidence="3">ARSEF 373</strain>
    </source>
</reference>
<gene>
    <name evidence="3" type="ORF">N0F65_003496</name>
</gene>
<dbReference type="GO" id="GO:0007005">
    <property type="term" value="P:mitochondrion organization"/>
    <property type="evidence" value="ECO:0007669"/>
    <property type="project" value="TreeGrafter"/>
</dbReference>
<evidence type="ECO:0000256" key="1">
    <source>
        <dbReference type="PROSITE-ProRule" id="PRU00708"/>
    </source>
</evidence>
<dbReference type="GO" id="GO:0003729">
    <property type="term" value="F:mRNA binding"/>
    <property type="evidence" value="ECO:0007669"/>
    <property type="project" value="TreeGrafter"/>
</dbReference>
<evidence type="ECO:0008006" key="5">
    <source>
        <dbReference type="Google" id="ProtNLM"/>
    </source>
</evidence>
<dbReference type="EMBL" id="DAKRPA010000249">
    <property type="protein sequence ID" value="DAZ94460.1"/>
    <property type="molecule type" value="Genomic_DNA"/>
</dbReference>
<feature type="compositionally biased region" description="Basic and acidic residues" evidence="2">
    <location>
        <begin position="77"/>
        <end position="88"/>
    </location>
</feature>
<feature type="region of interest" description="Disordered" evidence="2">
    <location>
        <begin position="69"/>
        <end position="88"/>
    </location>
</feature>
<sequence length="747" mass="83914">MQSSPAAALSRAVLGLSRALRQAKASSVSNRGLTTSLRSASTPVLSDQQPHLQWHQPPRGRRLRVLNNHNSTKHGGALHERPQPGIRTDNKSVRKLLRHRTPPSEFIRLCEQLNNAEDVGLLSGTDLIVWNVALQNRLLQGDVASSKALLRLVLSFNRENANEQLWTDLLFTTLRQPAAAPLTDDLIALLMDLKTKYGDDFVANVAVSVINGCANMAMFDQGAKLLIFLVEKWNVGAVPLPSRVLGNFVSSMANQTRYLELLQLTEQVLRSAKLRPDQLQAQFFIASFIASEKQPQSPDLYVQELVKWFHSHFEDEELVAMTSDQPLFTRVFGAAIQACVGTESFGLALRCYHEMTSYNAVPEPIDVLFDDDEETTAAVQAVYPDENIYVNVLKSCMRHEDYGLFRDVYYSMARDGVARDAGFGIAIRCCHLRGDIDFLNQVLDDAIAMERRTEGGWWMPVVLYNDALGAFAEHDEYEAAQDLFQRMLHNPNVAPDEITMLEMVENHRSAPLAEVFELMEVFLEWGMMPNLQVFTSLLAICARNQCLEEAERLFATMKDHGMKLDLKAYTAMAFIYGCHVNLKGIMALLREIEQQGVESDPQLFAYIINALHSASGIDVCFALLSEMQEARIRIPKGMFEALIDVGTRTGLVERSLNVAYHMECEGHTISAAQLQALTRRCGSASEAEALFRTFMLLHQDDGDCAREPFEHDVYAEIIDTLTRFNQRNAVPRVIALARKHGYDDLTW</sequence>
<feature type="repeat" description="PPR" evidence="1">
    <location>
        <begin position="530"/>
        <end position="564"/>
    </location>
</feature>
<dbReference type="Pfam" id="PF01535">
    <property type="entry name" value="PPR"/>
    <property type="match status" value="2"/>
</dbReference>
<dbReference type="InterPro" id="IPR011990">
    <property type="entry name" value="TPR-like_helical_dom_sf"/>
</dbReference>
<dbReference type="NCBIfam" id="TIGR00756">
    <property type="entry name" value="PPR"/>
    <property type="match status" value="1"/>
</dbReference>
<keyword evidence="4" id="KW-1185">Reference proteome</keyword>
<protein>
    <recommendedName>
        <fullName evidence="5">Pentatricopeptide repeat-containing protein</fullName>
    </recommendedName>
</protein>
<dbReference type="Proteomes" id="UP001146120">
    <property type="component" value="Unassembled WGS sequence"/>
</dbReference>
<evidence type="ECO:0000313" key="4">
    <source>
        <dbReference type="Proteomes" id="UP001146120"/>
    </source>
</evidence>
<organism evidence="3 4">
    <name type="scientific">Lagenidium giganteum</name>
    <dbReference type="NCBI Taxonomy" id="4803"/>
    <lineage>
        <taxon>Eukaryota</taxon>
        <taxon>Sar</taxon>
        <taxon>Stramenopiles</taxon>
        <taxon>Oomycota</taxon>
        <taxon>Peronosporomycetes</taxon>
        <taxon>Pythiales</taxon>
        <taxon>Pythiaceae</taxon>
    </lineage>
</organism>
<dbReference type="PANTHER" id="PTHR47934:SF6">
    <property type="entry name" value="MITOCHONDRIAL GROUP I INTRON SPLICING FACTOR CCM1-RELATED"/>
    <property type="match status" value="1"/>
</dbReference>
<accession>A0AAV2YHH8</accession>
<feature type="region of interest" description="Disordered" evidence="2">
    <location>
        <begin position="23"/>
        <end position="60"/>
    </location>
</feature>
<dbReference type="InterPro" id="IPR051114">
    <property type="entry name" value="Mito_RNA_Proc_CCM1"/>
</dbReference>
<proteinExistence type="predicted"/>
<dbReference type="PANTHER" id="PTHR47934">
    <property type="entry name" value="PENTATRICOPEPTIDE REPEAT-CONTAINING PROTEIN PET309, MITOCHONDRIAL"/>
    <property type="match status" value="1"/>
</dbReference>
<dbReference type="PROSITE" id="PS51375">
    <property type="entry name" value="PPR"/>
    <property type="match status" value="1"/>
</dbReference>
<evidence type="ECO:0000256" key="2">
    <source>
        <dbReference type="SAM" id="MobiDB-lite"/>
    </source>
</evidence>
<reference evidence="3" key="1">
    <citation type="submission" date="2022-11" db="EMBL/GenBank/DDBJ databases">
        <authorList>
            <person name="Morgan W.R."/>
            <person name="Tartar A."/>
        </authorList>
    </citation>
    <scope>NUCLEOTIDE SEQUENCE</scope>
    <source>
        <strain evidence="3">ARSEF 373</strain>
    </source>
</reference>
<comment type="caution">
    <text evidence="3">The sequence shown here is derived from an EMBL/GenBank/DDBJ whole genome shotgun (WGS) entry which is preliminary data.</text>
</comment>
<dbReference type="GO" id="GO:0005739">
    <property type="term" value="C:mitochondrion"/>
    <property type="evidence" value="ECO:0007669"/>
    <property type="project" value="TreeGrafter"/>
</dbReference>
<dbReference type="AlphaFoldDB" id="A0AAV2YHH8"/>
<dbReference type="Gene3D" id="1.25.40.10">
    <property type="entry name" value="Tetratricopeptide repeat domain"/>
    <property type="match status" value="2"/>
</dbReference>
<name>A0AAV2YHH8_9STRA</name>
<dbReference type="GO" id="GO:0006396">
    <property type="term" value="P:RNA processing"/>
    <property type="evidence" value="ECO:0007669"/>
    <property type="project" value="TreeGrafter"/>
</dbReference>
<feature type="compositionally biased region" description="Polar residues" evidence="2">
    <location>
        <begin position="24"/>
        <end position="51"/>
    </location>
</feature>